<dbReference type="STRING" id="1207063.P24_17887"/>
<dbReference type="Pfam" id="PF00353">
    <property type="entry name" value="HemolysinCabind"/>
    <property type="match status" value="3"/>
</dbReference>
<dbReference type="SUPFAM" id="SSF51120">
    <property type="entry name" value="beta-Roll"/>
    <property type="match status" value="2"/>
</dbReference>
<name>K2IDR9_9PROT</name>
<keyword evidence="2" id="KW-0964">Secreted</keyword>
<dbReference type="InterPro" id="IPR018511">
    <property type="entry name" value="Hemolysin-typ_Ca-bd_CS"/>
</dbReference>
<evidence type="ECO:0000313" key="6">
    <source>
        <dbReference type="Proteomes" id="UP000006746"/>
    </source>
</evidence>
<evidence type="ECO:0000256" key="4">
    <source>
        <dbReference type="SAM" id="Phobius"/>
    </source>
</evidence>
<reference evidence="5 6" key="1">
    <citation type="journal article" date="2012" name="J. Bacteriol.">
        <title>Genome Sequence of Oceanibaculum indicum Type Strain P24.</title>
        <authorList>
            <person name="Lai Q."/>
            <person name="Shao Z."/>
        </authorList>
    </citation>
    <scope>NUCLEOTIDE SEQUENCE [LARGE SCALE GENOMIC DNA]</scope>
    <source>
        <strain evidence="5 6">P24</strain>
    </source>
</reference>
<dbReference type="PANTHER" id="PTHR38340:SF1">
    <property type="entry name" value="S-LAYER PROTEIN"/>
    <property type="match status" value="1"/>
</dbReference>
<organism evidence="5 6">
    <name type="scientific">Oceanibaculum indicum P24</name>
    <dbReference type="NCBI Taxonomy" id="1207063"/>
    <lineage>
        <taxon>Bacteria</taxon>
        <taxon>Pseudomonadati</taxon>
        <taxon>Pseudomonadota</taxon>
        <taxon>Alphaproteobacteria</taxon>
        <taxon>Rhodospirillales</taxon>
        <taxon>Oceanibaculaceae</taxon>
        <taxon>Oceanibaculum</taxon>
    </lineage>
</organism>
<dbReference type="GO" id="GO:0005576">
    <property type="term" value="C:extracellular region"/>
    <property type="evidence" value="ECO:0007669"/>
    <property type="project" value="UniProtKB-SubCell"/>
</dbReference>
<dbReference type="InterPro" id="IPR050557">
    <property type="entry name" value="RTX_toxin/Mannuronan_C5-epim"/>
</dbReference>
<proteinExistence type="predicted"/>
<feature type="region of interest" description="Disordered" evidence="3">
    <location>
        <begin position="157"/>
        <end position="205"/>
    </location>
</feature>
<dbReference type="PRINTS" id="PR00313">
    <property type="entry name" value="CABNDNGRPT"/>
</dbReference>
<accession>K2IDR9</accession>
<gene>
    <name evidence="5" type="ORF">P24_17887</name>
</gene>
<keyword evidence="4" id="KW-0812">Transmembrane</keyword>
<comment type="subcellular location">
    <subcellularLocation>
        <location evidence="1">Secreted</location>
    </subcellularLocation>
</comment>
<evidence type="ECO:0000256" key="2">
    <source>
        <dbReference type="ARBA" id="ARBA00022525"/>
    </source>
</evidence>
<feature type="compositionally biased region" description="Low complexity" evidence="3">
    <location>
        <begin position="192"/>
        <end position="204"/>
    </location>
</feature>
<dbReference type="GO" id="GO:0005509">
    <property type="term" value="F:calcium ion binding"/>
    <property type="evidence" value="ECO:0007669"/>
    <property type="project" value="InterPro"/>
</dbReference>
<dbReference type="EMBL" id="AMRL01000039">
    <property type="protein sequence ID" value="EKE68126.1"/>
    <property type="molecule type" value="Genomic_DNA"/>
</dbReference>
<dbReference type="PANTHER" id="PTHR38340">
    <property type="entry name" value="S-LAYER PROTEIN"/>
    <property type="match status" value="1"/>
</dbReference>
<evidence type="ECO:0000313" key="5">
    <source>
        <dbReference type="EMBL" id="EKE68126.1"/>
    </source>
</evidence>
<dbReference type="RefSeq" id="WP_008946177.1">
    <property type="nucleotide sequence ID" value="NZ_AMRL01000039.1"/>
</dbReference>
<dbReference type="InterPro" id="IPR001343">
    <property type="entry name" value="Hemolysn_Ca-bd"/>
</dbReference>
<keyword evidence="6" id="KW-1185">Reference proteome</keyword>
<dbReference type="InterPro" id="IPR011049">
    <property type="entry name" value="Serralysin-like_metalloprot_C"/>
</dbReference>
<keyword evidence="4" id="KW-0472">Membrane</keyword>
<comment type="caution">
    <text evidence="5">The sequence shown here is derived from an EMBL/GenBank/DDBJ whole genome shotgun (WGS) entry which is preliminary data.</text>
</comment>
<dbReference type="PROSITE" id="PS00330">
    <property type="entry name" value="HEMOLYSIN_CALCIUM"/>
    <property type="match status" value="8"/>
</dbReference>
<feature type="transmembrane region" description="Helical" evidence="4">
    <location>
        <begin position="113"/>
        <end position="134"/>
    </location>
</feature>
<dbReference type="Proteomes" id="UP000006746">
    <property type="component" value="Unassembled WGS sequence"/>
</dbReference>
<dbReference type="AlphaFoldDB" id="K2IDR9"/>
<sequence>MTAQIIPFSAMTRPAQGWTEQEKAELFRCMEMLAKAGVPYEATFGTTDEGEPWLVFENPETDEIAVHIARVGTEFIAYSEPTDELLRAGDFRELLNQMVAARRQEAAMSSSNVYHLIANAVTGFAIFVATALIATDEARADQIATLVLNMLSGAALPEEDSDDGRPAGDPSALVGSQAMAAQAEGKTEDTADATAQQQDQADTAPEARNALAVDDTALQEEEDAGADALAAMAEPARDVAADKVISGTAGNDLLQGGDGNDVLHGGAGNDTLLGGAGNDLLLGGDGNDLLRGGDGDDTLSGGLGDDSLFGDAGNDVLYGNAGNDTLDGGAGDDLLVGGAGNDVLLGGAGNDTLDGGAGNDTLYGGSGNDLLMGGAGDDMLIHIGLDEFSGKDMLIGGEGANQFVLLGKNNAVIVDYKIGIDALVISGYTIESAQNLGEGLKGLFASEEIAELVLAGLPPEVVDGLF</sequence>
<evidence type="ECO:0000256" key="1">
    <source>
        <dbReference type="ARBA" id="ARBA00004613"/>
    </source>
</evidence>
<evidence type="ECO:0000256" key="3">
    <source>
        <dbReference type="SAM" id="MobiDB-lite"/>
    </source>
</evidence>
<dbReference type="Gene3D" id="2.150.10.10">
    <property type="entry name" value="Serralysin-like metalloprotease, C-terminal"/>
    <property type="match status" value="3"/>
</dbReference>
<keyword evidence="4" id="KW-1133">Transmembrane helix</keyword>
<dbReference type="eggNOG" id="COG2931">
    <property type="taxonomic scope" value="Bacteria"/>
</dbReference>
<protein>
    <submittedName>
        <fullName evidence="5">Outer membrane adhesin-like protein</fullName>
    </submittedName>
</protein>